<keyword evidence="3 6" id="KW-0067">ATP-binding</keyword>
<dbReference type="EMBL" id="BFAV01000150">
    <property type="protein sequence ID" value="GBF34792.1"/>
    <property type="molecule type" value="Genomic_DNA"/>
</dbReference>
<organism evidence="6 7">
    <name type="scientific">Desulfocucumis palustris</name>
    <dbReference type="NCBI Taxonomy" id="1898651"/>
    <lineage>
        <taxon>Bacteria</taxon>
        <taxon>Bacillati</taxon>
        <taxon>Bacillota</taxon>
        <taxon>Clostridia</taxon>
        <taxon>Eubacteriales</taxon>
        <taxon>Desulfocucumaceae</taxon>
        <taxon>Desulfocucumis</taxon>
    </lineage>
</organism>
<evidence type="ECO:0000259" key="4">
    <source>
        <dbReference type="Pfam" id="PF00005"/>
    </source>
</evidence>
<evidence type="ECO:0000313" key="6">
    <source>
        <dbReference type="EMBL" id="GBF34792.1"/>
    </source>
</evidence>
<keyword evidence="7" id="KW-1185">Reference proteome</keyword>
<evidence type="ECO:0000256" key="1">
    <source>
        <dbReference type="ARBA" id="ARBA00022448"/>
    </source>
</evidence>
<dbReference type="GO" id="GO:0016887">
    <property type="term" value="F:ATP hydrolysis activity"/>
    <property type="evidence" value="ECO:0007669"/>
    <property type="project" value="InterPro"/>
</dbReference>
<evidence type="ECO:0000313" key="7">
    <source>
        <dbReference type="Proteomes" id="UP000239549"/>
    </source>
</evidence>
<evidence type="ECO:0000259" key="5">
    <source>
        <dbReference type="Pfam" id="PF13732"/>
    </source>
</evidence>
<dbReference type="PANTHER" id="PTHR43582:SF2">
    <property type="entry name" value="LINEARMYCIN RESISTANCE ATP-BINDING PROTEIN LNRL"/>
    <property type="match status" value="1"/>
</dbReference>
<dbReference type="PANTHER" id="PTHR43582">
    <property type="entry name" value="LINEARMYCIN RESISTANCE ATP-BINDING PROTEIN LNRL"/>
    <property type="match status" value="1"/>
</dbReference>
<evidence type="ECO:0000256" key="3">
    <source>
        <dbReference type="ARBA" id="ARBA00022840"/>
    </source>
</evidence>
<dbReference type="InterPro" id="IPR025302">
    <property type="entry name" value="DrrA1/2-like_C"/>
</dbReference>
<proteinExistence type="predicted"/>
<sequence>MTGRENLRMIGKLRHLSDVNHKVDELLKQFDLLDAADRPVSTYSGGMRRRLDLAMSLIGTPAIIFLDEPTTGLDPQSRIAMWKKIRALALAGTTVFLTTQYLEEAEQLVDQIAILHKGKIIVQGTAAELKKLLPHGYIELRFHQENAAQTALKVLNTYQANFNEEAMAITVTTDGSARQMADVLNRLEDANVPVAEFSQKLPTLEDVFLALVDNKQKEAK</sequence>
<dbReference type="Pfam" id="PF00005">
    <property type="entry name" value="ABC_tran"/>
    <property type="match status" value="1"/>
</dbReference>
<reference evidence="7" key="1">
    <citation type="submission" date="2018-02" db="EMBL/GenBank/DDBJ databases">
        <title>Genome sequence of Desulfocucumis palustris strain NAW-5.</title>
        <authorList>
            <person name="Watanabe M."/>
            <person name="Kojima H."/>
            <person name="Fukui M."/>
        </authorList>
    </citation>
    <scope>NUCLEOTIDE SEQUENCE [LARGE SCALE GENOMIC DNA]</scope>
    <source>
        <strain evidence="7">NAW-5</strain>
    </source>
</reference>
<dbReference type="SUPFAM" id="SSF52540">
    <property type="entry name" value="P-loop containing nucleoside triphosphate hydrolases"/>
    <property type="match status" value="1"/>
</dbReference>
<evidence type="ECO:0000256" key="2">
    <source>
        <dbReference type="ARBA" id="ARBA00022741"/>
    </source>
</evidence>
<dbReference type="Pfam" id="PF13732">
    <property type="entry name" value="DrrA1-3_C"/>
    <property type="match status" value="1"/>
</dbReference>
<accession>A0A2L2XF91</accession>
<dbReference type="InterPro" id="IPR027417">
    <property type="entry name" value="P-loop_NTPase"/>
</dbReference>
<dbReference type="GO" id="GO:0005524">
    <property type="term" value="F:ATP binding"/>
    <property type="evidence" value="ECO:0007669"/>
    <property type="project" value="UniProtKB-KW"/>
</dbReference>
<feature type="domain" description="ABC transporter" evidence="4">
    <location>
        <begin position="4"/>
        <end position="71"/>
    </location>
</feature>
<gene>
    <name evidence="6" type="ORF">DCCM_3912</name>
</gene>
<protein>
    <submittedName>
        <fullName evidence="6">ABC transporter, ATP-binding protein</fullName>
    </submittedName>
</protein>
<dbReference type="Gene3D" id="3.40.50.300">
    <property type="entry name" value="P-loop containing nucleotide triphosphate hydrolases"/>
    <property type="match status" value="1"/>
</dbReference>
<dbReference type="Proteomes" id="UP000239549">
    <property type="component" value="Unassembled WGS sequence"/>
</dbReference>
<dbReference type="InterPro" id="IPR003439">
    <property type="entry name" value="ABC_transporter-like_ATP-bd"/>
</dbReference>
<comment type="caution">
    <text evidence="6">The sequence shown here is derived from an EMBL/GenBank/DDBJ whole genome shotgun (WGS) entry which is preliminary data.</text>
</comment>
<keyword evidence="1" id="KW-0813">Transport</keyword>
<feature type="domain" description="Daunorubicin resistance ATP-binding protein DrrA1/2-like C-terminal" evidence="5">
    <location>
        <begin position="124"/>
        <end position="212"/>
    </location>
</feature>
<dbReference type="AlphaFoldDB" id="A0A2L2XF91"/>
<keyword evidence="2" id="KW-0547">Nucleotide-binding</keyword>
<name>A0A2L2XF91_9FIRM</name>